<keyword evidence="3" id="KW-1185">Reference proteome</keyword>
<reference evidence="2 3" key="1">
    <citation type="submission" date="2024-02" db="EMBL/GenBank/DDBJ databases">
        <authorList>
            <consortium name="ELIXIR-Norway"/>
            <consortium name="Elixir Norway"/>
        </authorList>
    </citation>
    <scope>NUCLEOTIDE SEQUENCE [LARGE SCALE GENOMIC DNA]</scope>
</reference>
<evidence type="ECO:0000256" key="1">
    <source>
        <dbReference type="SAM" id="MobiDB-lite"/>
    </source>
</evidence>
<accession>A0ABP0WUG8</accession>
<evidence type="ECO:0000313" key="2">
    <source>
        <dbReference type="EMBL" id="CAK9269441.1"/>
    </source>
</evidence>
<protein>
    <submittedName>
        <fullName evidence="2">Uncharacterized protein</fullName>
    </submittedName>
</protein>
<feature type="region of interest" description="Disordered" evidence="1">
    <location>
        <begin position="68"/>
        <end position="88"/>
    </location>
</feature>
<name>A0ABP0WUG8_9BRYO</name>
<gene>
    <name evidence="2" type="ORF">CSSPJE1EN1_LOCUS14919</name>
</gene>
<proteinExistence type="predicted"/>
<dbReference type="EMBL" id="OZ020097">
    <property type="protein sequence ID" value="CAK9269441.1"/>
    <property type="molecule type" value="Genomic_DNA"/>
</dbReference>
<dbReference type="Proteomes" id="UP001497444">
    <property type="component" value="Chromosome 2"/>
</dbReference>
<sequence>MSSNGDPAANVVVAEDTTVVVALDDNDGNMQAAVHFVAKSKRKRQKHQFSWEYVKDWQDSDSTKHCGKRQCTPGHRHLPDAGQLVESQPEGLLRCHRTLGRRHFSDQQEHSPDDP</sequence>
<evidence type="ECO:0000313" key="3">
    <source>
        <dbReference type="Proteomes" id="UP001497444"/>
    </source>
</evidence>
<organism evidence="2 3">
    <name type="scientific">Sphagnum jensenii</name>
    <dbReference type="NCBI Taxonomy" id="128206"/>
    <lineage>
        <taxon>Eukaryota</taxon>
        <taxon>Viridiplantae</taxon>
        <taxon>Streptophyta</taxon>
        <taxon>Embryophyta</taxon>
        <taxon>Bryophyta</taxon>
        <taxon>Sphagnophytina</taxon>
        <taxon>Sphagnopsida</taxon>
        <taxon>Sphagnales</taxon>
        <taxon>Sphagnaceae</taxon>
        <taxon>Sphagnum</taxon>
    </lineage>
</organism>